<accession>A0A6J4SNU1</accession>
<evidence type="ECO:0000256" key="1">
    <source>
        <dbReference type="SAM" id="MobiDB-lite"/>
    </source>
</evidence>
<evidence type="ECO:0000313" key="2">
    <source>
        <dbReference type="EMBL" id="CAA9498881.1"/>
    </source>
</evidence>
<name>A0A6J4SNU1_9SPHN</name>
<dbReference type="EMBL" id="CADCWA010000014">
    <property type="protein sequence ID" value="CAA9498881.1"/>
    <property type="molecule type" value="Genomic_DNA"/>
</dbReference>
<gene>
    <name evidence="2" type="ORF">AVDCRST_MAG31-238</name>
</gene>
<feature type="region of interest" description="Disordered" evidence="1">
    <location>
        <begin position="1"/>
        <end position="77"/>
    </location>
</feature>
<dbReference type="AlphaFoldDB" id="A0A6J4SNU1"/>
<feature type="non-terminal residue" evidence="2">
    <location>
        <position position="77"/>
    </location>
</feature>
<proteinExistence type="predicted"/>
<feature type="compositionally biased region" description="Basic residues" evidence="1">
    <location>
        <begin position="30"/>
        <end position="47"/>
    </location>
</feature>
<sequence length="77" mass="8282">GRAQKRSRPGRGGARLHPAADPRDPQDGARHHHPARRRGGRPQRASRQRPPDRPRTDAGGGRAPVAASHRTARPGGL</sequence>
<protein>
    <submittedName>
        <fullName evidence="2">Uncharacterized protein</fullName>
    </submittedName>
</protein>
<feature type="compositionally biased region" description="Basic and acidic residues" evidence="1">
    <location>
        <begin position="18"/>
        <end position="29"/>
    </location>
</feature>
<reference evidence="2" key="1">
    <citation type="submission" date="2020-02" db="EMBL/GenBank/DDBJ databases">
        <authorList>
            <person name="Meier V. D."/>
        </authorList>
    </citation>
    <scope>NUCLEOTIDE SEQUENCE</scope>
    <source>
        <strain evidence="2">AVDCRST_MAG31</strain>
    </source>
</reference>
<feature type="non-terminal residue" evidence="2">
    <location>
        <position position="1"/>
    </location>
</feature>
<organism evidence="2">
    <name type="scientific">uncultured Sphingomonas sp</name>
    <dbReference type="NCBI Taxonomy" id="158754"/>
    <lineage>
        <taxon>Bacteria</taxon>
        <taxon>Pseudomonadati</taxon>
        <taxon>Pseudomonadota</taxon>
        <taxon>Alphaproteobacteria</taxon>
        <taxon>Sphingomonadales</taxon>
        <taxon>Sphingomonadaceae</taxon>
        <taxon>Sphingomonas</taxon>
        <taxon>environmental samples</taxon>
    </lineage>
</organism>